<dbReference type="GO" id="GO:0048254">
    <property type="term" value="P:snoRNA localization"/>
    <property type="evidence" value="ECO:0007669"/>
    <property type="project" value="TreeGrafter"/>
</dbReference>
<accession>A0A4P9ZNX3</accession>
<dbReference type="PANTHER" id="PTHR13483">
    <property type="entry name" value="BOX C_D SNORNA PROTEIN 1-RELATED"/>
    <property type="match status" value="1"/>
</dbReference>
<dbReference type="SUPFAM" id="SSF144232">
    <property type="entry name" value="HIT/MYND zinc finger-like"/>
    <property type="match status" value="1"/>
</dbReference>
<dbReference type="PROSITE" id="PS51083">
    <property type="entry name" value="ZF_HIT"/>
    <property type="match status" value="1"/>
</dbReference>
<evidence type="ECO:0000313" key="11">
    <source>
        <dbReference type="Proteomes" id="UP000268162"/>
    </source>
</evidence>
<dbReference type="GO" id="GO:0000492">
    <property type="term" value="P:box C/D snoRNP assembly"/>
    <property type="evidence" value="ECO:0007669"/>
    <property type="project" value="TreeGrafter"/>
</dbReference>
<dbReference type="AlphaFoldDB" id="A0A4P9ZNX3"/>
<keyword evidence="1" id="KW-0597">Phosphoprotein</keyword>
<dbReference type="InterPro" id="IPR051639">
    <property type="entry name" value="BCD1"/>
</dbReference>
<evidence type="ECO:0000313" key="10">
    <source>
        <dbReference type="EMBL" id="RKP34030.1"/>
    </source>
</evidence>
<evidence type="ECO:0000256" key="6">
    <source>
        <dbReference type="ARBA" id="ARBA00049654"/>
    </source>
</evidence>
<evidence type="ECO:0000259" key="9">
    <source>
        <dbReference type="PROSITE" id="PS51083"/>
    </source>
</evidence>
<keyword evidence="3 7" id="KW-0863">Zinc-finger</keyword>
<keyword evidence="4" id="KW-0862">Zinc</keyword>
<protein>
    <recommendedName>
        <fullName evidence="9">HIT-type domain-containing protein</fullName>
    </recommendedName>
</protein>
<dbReference type="Pfam" id="PF04438">
    <property type="entry name" value="zf-HIT"/>
    <property type="match status" value="1"/>
</dbReference>
<dbReference type="Proteomes" id="UP000268162">
    <property type="component" value="Unassembled WGS sequence"/>
</dbReference>
<sequence length="325" mass="35842">MQASTPPPAAPSRALCGVCQANAWKYKCPGCLCLTCSLDCSKAHKKSSGCTGQRSKTHYIPIKVFTDDDLSSDLSFIQDVSRAADHFSREQKQVRNPSSRLSELASTHRSIDLVILAEGMSRHQTNQTYWHKSSQRLVWTIEFRIHSPTPLSSSPAALMSMDATPPDSPPVTESAPPLETTVVLDTGIHDDHTWAQVLVRHFGRPLPSMESLADEEGPKPTSPVTTGSDTKPAAKRRRGGDKSKLPEVVQAVYQKIDTAQIILLMRNNSLPANCVQYYQLNPHQSIADSLRGKRIIEYPTVDIFTQLPTDRVLTPSDPLKESTES</sequence>
<feature type="region of interest" description="Disordered" evidence="8">
    <location>
        <begin position="209"/>
        <end position="244"/>
    </location>
</feature>
<proteinExistence type="inferred from homology"/>
<dbReference type="InterPro" id="IPR007529">
    <property type="entry name" value="Znf_HIT"/>
</dbReference>
<reference evidence="11" key="1">
    <citation type="journal article" date="2018" name="Nat. Microbiol.">
        <title>Leveraging single-cell genomics to expand the fungal tree of life.</title>
        <authorList>
            <person name="Ahrendt S.R."/>
            <person name="Quandt C.A."/>
            <person name="Ciobanu D."/>
            <person name="Clum A."/>
            <person name="Salamov A."/>
            <person name="Andreopoulos B."/>
            <person name="Cheng J.F."/>
            <person name="Woyke T."/>
            <person name="Pelin A."/>
            <person name="Henrissat B."/>
            <person name="Reynolds N.K."/>
            <person name="Benny G.L."/>
            <person name="Smith M.E."/>
            <person name="James T.Y."/>
            <person name="Grigoriev I.V."/>
        </authorList>
    </citation>
    <scope>NUCLEOTIDE SEQUENCE [LARGE SCALE GENOMIC DNA]</scope>
    <source>
        <strain evidence="11">RSA 468</strain>
    </source>
</reference>
<comment type="similarity">
    <text evidence="6">Belongs to the BCD1 family.</text>
</comment>
<dbReference type="GO" id="GO:0008270">
    <property type="term" value="F:zinc ion binding"/>
    <property type="evidence" value="ECO:0007669"/>
    <property type="project" value="UniProtKB-UniRule"/>
</dbReference>
<evidence type="ECO:0000256" key="8">
    <source>
        <dbReference type="SAM" id="MobiDB-lite"/>
    </source>
</evidence>
<keyword evidence="11" id="KW-1185">Reference proteome</keyword>
<dbReference type="Gene3D" id="3.30.60.190">
    <property type="match status" value="1"/>
</dbReference>
<evidence type="ECO:0000256" key="3">
    <source>
        <dbReference type="ARBA" id="ARBA00022771"/>
    </source>
</evidence>
<evidence type="ECO:0000256" key="5">
    <source>
        <dbReference type="ARBA" id="ARBA00049598"/>
    </source>
</evidence>
<evidence type="ECO:0000256" key="1">
    <source>
        <dbReference type="ARBA" id="ARBA00022553"/>
    </source>
</evidence>
<dbReference type="InterPro" id="IPR057721">
    <property type="entry name" value="BCD1_alpha/beta"/>
</dbReference>
<dbReference type="GO" id="GO:0000463">
    <property type="term" value="P:maturation of LSU-rRNA from tricistronic rRNA transcript (SSU-rRNA, 5.8S rRNA, LSU-rRNA)"/>
    <property type="evidence" value="ECO:0007669"/>
    <property type="project" value="TreeGrafter"/>
</dbReference>
<gene>
    <name evidence="10" type="ORF">BJ085DRAFT_34140</name>
</gene>
<feature type="domain" description="HIT-type" evidence="9">
    <location>
        <begin position="16"/>
        <end position="50"/>
    </location>
</feature>
<dbReference type="CDD" id="cd23023">
    <property type="entry name" value="zf-HIT_BCD1"/>
    <property type="match status" value="1"/>
</dbReference>
<dbReference type="STRING" id="215637.A0A4P9ZNX3"/>
<dbReference type="EMBL" id="ML003397">
    <property type="protein sequence ID" value="RKP34030.1"/>
    <property type="molecule type" value="Genomic_DNA"/>
</dbReference>
<dbReference type="PANTHER" id="PTHR13483:SF3">
    <property type="entry name" value="BOX C_D SNORNA PROTEIN 1"/>
    <property type="match status" value="1"/>
</dbReference>
<keyword evidence="2" id="KW-0479">Metal-binding</keyword>
<organism evidence="10 11">
    <name type="scientific">Dimargaris cristalligena</name>
    <dbReference type="NCBI Taxonomy" id="215637"/>
    <lineage>
        <taxon>Eukaryota</taxon>
        <taxon>Fungi</taxon>
        <taxon>Fungi incertae sedis</taxon>
        <taxon>Zoopagomycota</taxon>
        <taxon>Kickxellomycotina</taxon>
        <taxon>Dimargaritomycetes</taxon>
        <taxon>Dimargaritales</taxon>
        <taxon>Dimargaritaceae</taxon>
        <taxon>Dimargaris</taxon>
    </lineage>
</organism>
<dbReference type="Pfam" id="PF25790">
    <property type="entry name" value="BCD1"/>
    <property type="match status" value="1"/>
</dbReference>
<comment type="function">
    <text evidence="5">Required for box C/D snoRNAs accumulation involved in snoRNA processing, snoRNA transport to the nucleolus and ribosome biogenesis.</text>
</comment>
<evidence type="ECO:0000256" key="4">
    <source>
        <dbReference type="ARBA" id="ARBA00022833"/>
    </source>
</evidence>
<dbReference type="GO" id="GO:0070761">
    <property type="term" value="C:pre-snoRNP complex"/>
    <property type="evidence" value="ECO:0007669"/>
    <property type="project" value="TreeGrafter"/>
</dbReference>
<evidence type="ECO:0000256" key="2">
    <source>
        <dbReference type="ARBA" id="ARBA00022723"/>
    </source>
</evidence>
<name>A0A4P9ZNX3_9FUNG</name>
<evidence type="ECO:0000256" key="7">
    <source>
        <dbReference type="PROSITE-ProRule" id="PRU00453"/>
    </source>
</evidence>
<dbReference type="OrthoDB" id="272357at2759"/>
<dbReference type="GO" id="GO:0005634">
    <property type="term" value="C:nucleus"/>
    <property type="evidence" value="ECO:0007669"/>
    <property type="project" value="TreeGrafter"/>
</dbReference>